<evidence type="ECO:0000313" key="11">
    <source>
        <dbReference type="RefSeq" id="XP_030759678.1"/>
    </source>
</evidence>
<keyword evidence="4" id="KW-0496">Mitochondrion</keyword>
<keyword evidence="5" id="KW-0687">Ribonucleoprotein</keyword>
<dbReference type="GO" id="GO:0005840">
    <property type="term" value="C:ribosome"/>
    <property type="evidence" value="ECO:0007669"/>
    <property type="project" value="UniProtKB-KW"/>
</dbReference>
<dbReference type="RefSeq" id="XP_030759678.1">
    <property type="nucleotide sequence ID" value="XM_030903818.1"/>
</dbReference>
<evidence type="ECO:0000256" key="7">
    <source>
        <dbReference type="ARBA" id="ARBA00035187"/>
    </source>
</evidence>
<proteinExistence type="inferred from homology"/>
<evidence type="ECO:0000259" key="8">
    <source>
        <dbReference type="Pfam" id="PF22892"/>
    </source>
</evidence>
<evidence type="ECO:0000256" key="3">
    <source>
        <dbReference type="ARBA" id="ARBA00022980"/>
    </source>
</evidence>
<sequence length="302" mass="34863">MFCRHILQATNRLIGQSSMNIQYIGCRNIKRWVAPTMKELSRRRKKVGPDPNKPRSSYLEWNYDVELHCFQNRIGETFDKNILSEALVQREYANIQEFKAKEEGNESYIPEQHNYDLAKDGNAIISDYIKEEYSKNYPEEIAITVQKYLTTDEMLAHIAKHLGFTDLIKAVEYPLEERTLADSFKALVAALSLSSDLERAQLFVKDFVIAQMNGKDIYDIWTPEKPYEYVVKLLEQRGIKKVEPRLCNQSAVNTILANYQVGLYDSNNKSLLGIGWGENVQIAKDTAALDAIQRLYNSYARK</sequence>
<keyword evidence="10" id="KW-1185">Reference proteome</keyword>
<accession>A0A6J2Y766</accession>
<feature type="domain" description="Large ribosomal subunit protein mL44 endonuclease" evidence="9">
    <location>
        <begin position="62"/>
        <end position="191"/>
    </location>
</feature>
<dbReference type="OrthoDB" id="444135at2759"/>
<evidence type="ECO:0000313" key="10">
    <source>
        <dbReference type="Proteomes" id="UP000504635"/>
    </source>
</evidence>
<dbReference type="Gene3D" id="1.10.1520.10">
    <property type="entry name" value="Ribonuclease III domain"/>
    <property type="match status" value="1"/>
</dbReference>
<name>A0A6J2Y766_SITOR</name>
<evidence type="ECO:0000256" key="6">
    <source>
        <dbReference type="ARBA" id="ARBA00024034"/>
    </source>
</evidence>
<dbReference type="GO" id="GO:0003725">
    <property type="term" value="F:double-stranded RNA binding"/>
    <property type="evidence" value="ECO:0007669"/>
    <property type="project" value="InterPro"/>
</dbReference>
<dbReference type="GO" id="GO:0004525">
    <property type="term" value="F:ribonuclease III activity"/>
    <property type="evidence" value="ECO:0007669"/>
    <property type="project" value="InterPro"/>
</dbReference>
<dbReference type="InterPro" id="IPR044444">
    <property type="entry name" value="Ribosomal_mL44_DSRM_metazoa"/>
</dbReference>
<dbReference type="Pfam" id="PF22892">
    <property type="entry name" value="DSRM_MRPL44"/>
    <property type="match status" value="1"/>
</dbReference>
<evidence type="ECO:0000256" key="4">
    <source>
        <dbReference type="ARBA" id="ARBA00023128"/>
    </source>
</evidence>
<dbReference type="Gene3D" id="3.30.160.20">
    <property type="match status" value="1"/>
</dbReference>
<comment type="similarity">
    <text evidence="6">Belongs to the ribonuclease III family. Mitochondrion-specific ribosomal protein mL44 subfamily.</text>
</comment>
<evidence type="ECO:0000256" key="1">
    <source>
        <dbReference type="ARBA" id="ARBA00004173"/>
    </source>
</evidence>
<feature type="domain" description="Large ribosomal subunit protein mL44 dsRNA binding" evidence="8">
    <location>
        <begin position="221"/>
        <end position="298"/>
    </location>
</feature>
<dbReference type="GO" id="GO:1990904">
    <property type="term" value="C:ribonucleoprotein complex"/>
    <property type="evidence" value="ECO:0007669"/>
    <property type="project" value="UniProtKB-KW"/>
</dbReference>
<dbReference type="InParanoid" id="A0A6J2Y766"/>
<protein>
    <recommendedName>
        <fullName evidence="7">Large ribosomal subunit protein mL44</fullName>
    </recommendedName>
</protein>
<evidence type="ECO:0000256" key="5">
    <source>
        <dbReference type="ARBA" id="ARBA00023274"/>
    </source>
</evidence>
<evidence type="ECO:0000256" key="2">
    <source>
        <dbReference type="ARBA" id="ARBA00022946"/>
    </source>
</evidence>
<dbReference type="Proteomes" id="UP000504635">
    <property type="component" value="Unplaced"/>
</dbReference>
<gene>
    <name evidence="11" type="primary">LOC115885057</name>
</gene>
<dbReference type="InterPro" id="IPR055189">
    <property type="entry name" value="RM44_endonuclase"/>
</dbReference>
<dbReference type="Pfam" id="PF22935">
    <property type="entry name" value="RM44_endonuclase"/>
    <property type="match status" value="1"/>
</dbReference>
<dbReference type="FunCoup" id="A0A6J2Y766">
    <property type="interactions" value="814"/>
</dbReference>
<dbReference type="SUPFAM" id="SSF69065">
    <property type="entry name" value="RNase III domain-like"/>
    <property type="match status" value="1"/>
</dbReference>
<dbReference type="AlphaFoldDB" id="A0A6J2Y766"/>
<evidence type="ECO:0000259" key="9">
    <source>
        <dbReference type="Pfam" id="PF22935"/>
    </source>
</evidence>
<dbReference type="CDD" id="cd19874">
    <property type="entry name" value="DSRM_MRPL44"/>
    <property type="match status" value="1"/>
</dbReference>
<dbReference type="InterPro" id="IPR036389">
    <property type="entry name" value="RNase_III_sf"/>
</dbReference>
<dbReference type="KEGG" id="soy:115885057"/>
<dbReference type="CTD" id="65080"/>
<dbReference type="GO" id="GO:0006396">
    <property type="term" value="P:RNA processing"/>
    <property type="evidence" value="ECO:0007669"/>
    <property type="project" value="InterPro"/>
</dbReference>
<keyword evidence="3 11" id="KW-0689">Ribosomal protein</keyword>
<dbReference type="GO" id="GO:0005739">
    <property type="term" value="C:mitochondrion"/>
    <property type="evidence" value="ECO:0007669"/>
    <property type="project" value="UniProtKB-SubCell"/>
</dbReference>
<organism evidence="10 11">
    <name type="scientific">Sitophilus oryzae</name>
    <name type="common">Rice weevil</name>
    <name type="synonym">Curculio oryzae</name>
    <dbReference type="NCBI Taxonomy" id="7048"/>
    <lineage>
        <taxon>Eukaryota</taxon>
        <taxon>Metazoa</taxon>
        <taxon>Ecdysozoa</taxon>
        <taxon>Arthropoda</taxon>
        <taxon>Hexapoda</taxon>
        <taxon>Insecta</taxon>
        <taxon>Pterygota</taxon>
        <taxon>Neoptera</taxon>
        <taxon>Endopterygota</taxon>
        <taxon>Coleoptera</taxon>
        <taxon>Polyphaga</taxon>
        <taxon>Cucujiformia</taxon>
        <taxon>Curculionidae</taxon>
        <taxon>Dryophthorinae</taxon>
        <taxon>Sitophilus</taxon>
    </lineage>
</organism>
<keyword evidence="2" id="KW-0809">Transit peptide</keyword>
<comment type="subcellular location">
    <subcellularLocation>
        <location evidence="1">Mitochondrion</location>
    </subcellularLocation>
</comment>
<reference evidence="11" key="1">
    <citation type="submission" date="2025-08" db="UniProtKB">
        <authorList>
            <consortium name="RefSeq"/>
        </authorList>
    </citation>
    <scope>IDENTIFICATION</scope>
    <source>
        <tissue evidence="11">Gonads</tissue>
    </source>
</reference>
<dbReference type="GeneID" id="115885057"/>